<reference evidence="2" key="1">
    <citation type="journal article" date="2024" name="Proc. Natl. Acad. Sci. U.S.A.">
        <title>Extraordinary preservation of gene collinearity over three hundred million years revealed in homosporous lycophytes.</title>
        <authorList>
            <person name="Li C."/>
            <person name="Wickell D."/>
            <person name="Kuo L.Y."/>
            <person name="Chen X."/>
            <person name="Nie B."/>
            <person name="Liao X."/>
            <person name="Peng D."/>
            <person name="Ji J."/>
            <person name="Jenkins J."/>
            <person name="Williams M."/>
            <person name="Shu S."/>
            <person name="Plott C."/>
            <person name="Barry K."/>
            <person name="Rajasekar S."/>
            <person name="Grimwood J."/>
            <person name="Han X."/>
            <person name="Sun S."/>
            <person name="Hou Z."/>
            <person name="He W."/>
            <person name="Dai G."/>
            <person name="Sun C."/>
            <person name="Schmutz J."/>
            <person name="Leebens-Mack J.H."/>
            <person name="Li F.W."/>
            <person name="Wang L."/>
        </authorList>
    </citation>
    <scope>NUCLEOTIDE SEQUENCE [LARGE SCALE GENOMIC DNA]</scope>
    <source>
        <strain evidence="2">cv. PW_Plant_1</strain>
    </source>
</reference>
<proteinExistence type="predicted"/>
<dbReference type="EMBL" id="CM055093">
    <property type="protein sequence ID" value="KAJ7567001.1"/>
    <property type="molecule type" value="Genomic_DNA"/>
</dbReference>
<evidence type="ECO:0000313" key="1">
    <source>
        <dbReference type="EMBL" id="KAJ7567001.1"/>
    </source>
</evidence>
<gene>
    <name evidence="1" type="ORF">O6H91_02G127900</name>
</gene>
<comment type="caution">
    <text evidence="1">The sequence shown here is derived from an EMBL/GenBank/DDBJ whole genome shotgun (WGS) entry which is preliminary data.</text>
</comment>
<accession>A0ACC2EKI0</accession>
<evidence type="ECO:0000313" key="2">
    <source>
        <dbReference type="Proteomes" id="UP001162992"/>
    </source>
</evidence>
<keyword evidence="2" id="KW-1185">Reference proteome</keyword>
<sequence length="1323" mass="144607">MRVCAHAKLLYICVCVYSQWRSLWWYQKQRGGAMGNKRGKRRQQQQQVLGSSSTSAAAAAVSSSPSSSSRNCAYIQLPHRSNGDDVGDGEEGGRSAASGKGKGKGKEEEEVGGVGCRHVGRGVNLEKLQEKLRKIELVQCHECHKADDSSPGDGAREKRGKTKKVGKKKAQLNGSKNGVGVGAADRRERSAIVCLACAHIGCAASGRNKEVQEEEDEEEGGEELELGVGLGHARQHFLQWKHPLALHRGENLTVWCFQCNSTIRVDHSATSPAEESADNSSATSRVALLQQAMKLVHDKLVSPVQVTEQSWQIERQILSIESDTLSSQEQRKEKWMIRGLVNLGNTCFFNSVMQNLLALDLLRNHFCKAEYNREGFLTSALRRFYRDFYAGSNEATKDYNYGEANGKSNRNKSSSDSSIGCTLSPKILFGAICARSSRFKGYQQQDSHELLRCLLDGLHIEEQTELSKAGHRHAGSANSSSTTSECGHAESRAEPEEKSSKDCSVKSLNSAETFVEQMFGGQYSSTVSCCECSHSSVVYEPFLDLSLPLPTKSAFKKSLPSKGSSSQIKLSSLSARSGRPHVSKESKRRITSMACNSEASKTTESGRKLPTSSESGNESAPLAEKEPASITGGVSSCPQSNDLVEDFTWIDYIGEEEYAQANLTEGSPNGPSDCVAITSADGAPELIPFINSELNLLDQQALQNSTASESGVIAASSIFPARVGSDHFEDCEKLLEVAAPDVILLPFWSSDRITTGLPSNEERDPFDSCTIKIPSLQGMVDKCSKNSTVSCSGYSDAGTDFEGFSELFEENTSYECVSLAFDHEKDTEAGVGGPKQSIVKVNIAQGESGDLGGHSKDDIQKGQPRETQIGKVVESMSLEKCLENFTASELLSGENAWGCDYCSRMHSVAVTSTSSRRSTEVSHNSQNVVLKSQSVGMPPVSEKGEAAAAAICMTGFETDAAPGVVCEVRKFSDKTTQAICSDSCNGSSHSASPLQLNDGCMPCDILKGSLNGNQNFEKHEAGVCRGNEAEPESVELVGQLAFEEQLLLERKSTLPESSKRGYDMVASCCDGLGKVDNQALLLTNELNVMTEIDANEGVHQRTSRLDWFEKDAIKSEKHLLFPEAKENRFILERETEVLHEAESKLCVSSRSESSCSSTKSSKGGLKSRKSQTDKAKAEAERIVKQNALKRLLISKAPPILTVHLKRFAQDNHGRLNKLYGHIAFSEWLDLHPFLDSRCSNSESWIYRLVGIVEHIGNMKGGHYVAYVRGNADATEVPDMRKAESFQVNFWYYISDSHVIRTTIESVLRSEAYLLFYERIYCRS</sequence>
<organism evidence="1 2">
    <name type="scientific">Diphasiastrum complanatum</name>
    <name type="common">Issler's clubmoss</name>
    <name type="synonym">Lycopodium complanatum</name>
    <dbReference type="NCBI Taxonomy" id="34168"/>
    <lineage>
        <taxon>Eukaryota</taxon>
        <taxon>Viridiplantae</taxon>
        <taxon>Streptophyta</taxon>
        <taxon>Embryophyta</taxon>
        <taxon>Tracheophyta</taxon>
        <taxon>Lycopodiopsida</taxon>
        <taxon>Lycopodiales</taxon>
        <taxon>Lycopodiaceae</taxon>
        <taxon>Lycopodioideae</taxon>
        <taxon>Diphasiastrum</taxon>
    </lineage>
</organism>
<name>A0ACC2EKI0_DIPCM</name>
<dbReference type="Proteomes" id="UP001162992">
    <property type="component" value="Chromosome 2"/>
</dbReference>
<protein>
    <submittedName>
        <fullName evidence="1">Uncharacterized protein</fullName>
    </submittedName>
</protein>